<evidence type="ECO:0000313" key="2">
    <source>
        <dbReference type="Proteomes" id="UP000036367"/>
    </source>
</evidence>
<dbReference type="STRING" id="595434.RISK_003183"/>
<dbReference type="AlphaFoldDB" id="A0A0J1BEF1"/>
<reference evidence="1" key="1">
    <citation type="submission" date="2015-05" db="EMBL/GenBank/DDBJ databases">
        <title>Permanent draft genome of Rhodopirellula islandicus K833.</title>
        <authorList>
            <person name="Kizina J."/>
            <person name="Richter M."/>
            <person name="Glockner F.O."/>
            <person name="Harder J."/>
        </authorList>
    </citation>
    <scope>NUCLEOTIDE SEQUENCE [LARGE SCALE GENOMIC DNA]</scope>
    <source>
        <strain evidence="1">K833</strain>
    </source>
</reference>
<accession>A0A0J1BEF1</accession>
<dbReference type="Proteomes" id="UP000036367">
    <property type="component" value="Unassembled WGS sequence"/>
</dbReference>
<evidence type="ECO:0000313" key="1">
    <source>
        <dbReference type="EMBL" id="KLU04915.1"/>
    </source>
</evidence>
<sequence length="91" mass="10502">MDQQPLQQAIRQDKVERARQMSLDDRLAAGARLHAEQLARTRDLLRGLHPGWSMCEIDVEIARRRGVLRDRDSKRFYRQNTSQNSAVADAS</sequence>
<protein>
    <submittedName>
        <fullName evidence="1">Uncharacterized protein</fullName>
    </submittedName>
</protein>
<name>A0A0J1BEF1_RHOIS</name>
<comment type="caution">
    <text evidence="1">The sequence shown here is derived from an EMBL/GenBank/DDBJ whole genome shotgun (WGS) entry which is preliminary data.</text>
</comment>
<gene>
    <name evidence="1" type="ORF">RISK_003183</name>
</gene>
<keyword evidence="2" id="KW-1185">Reference proteome</keyword>
<dbReference type="EMBL" id="LECT01000025">
    <property type="protein sequence ID" value="KLU04915.1"/>
    <property type="molecule type" value="Genomic_DNA"/>
</dbReference>
<dbReference type="PATRIC" id="fig|595434.4.peg.3035"/>
<proteinExistence type="predicted"/>
<organism evidence="1 2">
    <name type="scientific">Rhodopirellula islandica</name>
    <dbReference type="NCBI Taxonomy" id="595434"/>
    <lineage>
        <taxon>Bacteria</taxon>
        <taxon>Pseudomonadati</taxon>
        <taxon>Planctomycetota</taxon>
        <taxon>Planctomycetia</taxon>
        <taxon>Pirellulales</taxon>
        <taxon>Pirellulaceae</taxon>
        <taxon>Rhodopirellula</taxon>
    </lineage>
</organism>